<dbReference type="Proteomes" id="UP000749559">
    <property type="component" value="Unassembled WGS sequence"/>
</dbReference>
<evidence type="ECO:0000313" key="16">
    <source>
        <dbReference type="Proteomes" id="UP000749559"/>
    </source>
</evidence>
<evidence type="ECO:0000256" key="2">
    <source>
        <dbReference type="ARBA" id="ARBA00022670"/>
    </source>
</evidence>
<keyword evidence="9" id="KW-0865">Zymogen</keyword>
<dbReference type="PANTHER" id="PTHR10201:SF291">
    <property type="entry name" value="MATRIX METALLOPROTEINASE 1, ISOFORM C-RELATED"/>
    <property type="match status" value="1"/>
</dbReference>
<dbReference type="GO" id="GO:0031012">
    <property type="term" value="C:extracellular matrix"/>
    <property type="evidence" value="ECO:0007669"/>
    <property type="project" value="InterPro"/>
</dbReference>
<evidence type="ECO:0000256" key="12">
    <source>
        <dbReference type="PROSITE-ProRule" id="PRU01011"/>
    </source>
</evidence>
<comment type="similarity">
    <text evidence="1">Belongs to the peptidase M10A family.</text>
</comment>
<feature type="region of interest" description="Disordered" evidence="13">
    <location>
        <begin position="128"/>
        <end position="152"/>
    </location>
</feature>
<evidence type="ECO:0000256" key="9">
    <source>
        <dbReference type="ARBA" id="ARBA00023145"/>
    </source>
</evidence>
<dbReference type="InterPro" id="IPR002477">
    <property type="entry name" value="Peptidoglycan-bd-like"/>
</dbReference>
<dbReference type="InterPro" id="IPR036375">
    <property type="entry name" value="Hemopexin-like_dom_sf"/>
</dbReference>
<feature type="repeat" description="Hemopexin" evidence="12">
    <location>
        <begin position="534"/>
        <end position="581"/>
    </location>
</feature>
<dbReference type="InterPro" id="IPR036365">
    <property type="entry name" value="PGBD-like_sf"/>
</dbReference>
<evidence type="ECO:0000256" key="10">
    <source>
        <dbReference type="PIRSR" id="PIRSR621190-1"/>
    </source>
</evidence>
<dbReference type="EMBL" id="CAIIXF020000012">
    <property type="protein sequence ID" value="CAH1802306.1"/>
    <property type="molecule type" value="Genomic_DNA"/>
</dbReference>
<dbReference type="InterPro" id="IPR021190">
    <property type="entry name" value="Pept_M10A"/>
</dbReference>
<keyword evidence="4" id="KW-0732">Signal</keyword>
<keyword evidence="16" id="KW-1185">Reference proteome</keyword>
<feature type="binding site" evidence="11">
    <location>
        <position position="251"/>
    </location>
    <ligand>
        <name>Zn(2+)</name>
        <dbReference type="ChEBI" id="CHEBI:29105"/>
        <label>1</label>
    </ligand>
</feature>
<keyword evidence="11" id="KW-0106">Calcium</keyword>
<feature type="binding site" evidence="11">
    <location>
        <position position="237"/>
    </location>
    <ligand>
        <name>Zn(2+)</name>
        <dbReference type="ChEBI" id="CHEBI:29105"/>
        <label>1</label>
    </ligand>
</feature>
<dbReference type="SUPFAM" id="SSF50923">
    <property type="entry name" value="Hemopexin-like domain"/>
    <property type="match status" value="1"/>
</dbReference>
<dbReference type="CDD" id="cd00094">
    <property type="entry name" value="HX"/>
    <property type="match status" value="1"/>
</dbReference>
<feature type="binding site" evidence="11">
    <location>
        <position position="292"/>
    </location>
    <ligand>
        <name>Zn(2+)</name>
        <dbReference type="ChEBI" id="CHEBI:29105"/>
        <label>2</label>
        <note>catalytic</note>
    </ligand>
</feature>
<dbReference type="InterPro" id="IPR018487">
    <property type="entry name" value="Hemopexin-like_repeat"/>
</dbReference>
<dbReference type="GO" id="GO:0030574">
    <property type="term" value="P:collagen catabolic process"/>
    <property type="evidence" value="ECO:0007669"/>
    <property type="project" value="TreeGrafter"/>
</dbReference>
<sequence>MTRITEGLLQTLACVAVAGLLIALPGGQATPLRRTKQEETIKETEKHRTKREDDGDAGSLHARGIRSDDWKTRENSFLQNFGYFPKSDLETGALRSEEEFKKAVRAMQKIANIPQTGELDEATVEKMNSPRCGLPDTIDETNEDGWSKKRRKKRYNHSSEKWRKNHLTYRFLNYSPKLSRYTIEDAIDKAFRVWSGVTNLDFSKIDTADHADIYLLFGRHFHNDGYPFDGQGMVLAHAFFPGTDDRAGDTHFDADEPWTVGSKNGINLFSVAAHEFGHALGLAHSGVVGSLMYPWYQGFVENFQLHPDDIQGIQTLYGVRYNNNLPPRRPEIPVIPSTTAMVPRRPPTTRTTTTTTTTRRPYTYRPRPRTRRPYVPRTTPKPDGKPDNCNVVIEAADVVRGELMLFSGKWFWRRNEEGILNGYPVLISEFWVGYPQDQHVDAIYERRDGKIVIFYGAHYWLFDGNQLERNFDPKGNPLTDYGLPTGLSKIDAIWRWGHNERIYMISGNMYWKLSHRNKVERNYPRDLSVWGGVPVSPDAAFQFWDGRTYFFKGKQYWEFNDGVMRTRKSSPRPLAGLWMGCSDLPTTETSNEIPIFPAGDEQPRVHGSGQTDNNSNSANGVQKCCGMKQYYVLLLSAFVYLFTRNNQNFS</sequence>
<dbReference type="InterPro" id="IPR024079">
    <property type="entry name" value="MetalloPept_cat_dom_sf"/>
</dbReference>
<feature type="active site" evidence="10">
    <location>
        <position position="275"/>
    </location>
</feature>
<organism evidence="15 16">
    <name type="scientific">Owenia fusiformis</name>
    <name type="common">Polychaete worm</name>
    <dbReference type="NCBI Taxonomy" id="6347"/>
    <lineage>
        <taxon>Eukaryota</taxon>
        <taxon>Metazoa</taxon>
        <taxon>Spiralia</taxon>
        <taxon>Lophotrochozoa</taxon>
        <taxon>Annelida</taxon>
        <taxon>Polychaeta</taxon>
        <taxon>Sedentaria</taxon>
        <taxon>Canalipalpata</taxon>
        <taxon>Sabellida</taxon>
        <taxon>Oweniida</taxon>
        <taxon>Oweniidae</taxon>
        <taxon>Owenia</taxon>
    </lineage>
</organism>
<dbReference type="GO" id="GO:0008270">
    <property type="term" value="F:zinc ion binding"/>
    <property type="evidence" value="ECO:0007669"/>
    <property type="project" value="InterPro"/>
</dbReference>
<dbReference type="Pfam" id="PF01471">
    <property type="entry name" value="PG_binding_1"/>
    <property type="match status" value="1"/>
</dbReference>
<dbReference type="GO" id="GO:0006508">
    <property type="term" value="P:proteolysis"/>
    <property type="evidence" value="ECO:0007669"/>
    <property type="project" value="UniProtKB-KW"/>
</dbReference>
<feature type="binding site" evidence="11">
    <location>
        <position position="229"/>
    </location>
    <ligand>
        <name>Ca(2+)</name>
        <dbReference type="ChEBI" id="CHEBI:29108"/>
        <label>3</label>
    </ligand>
</feature>
<evidence type="ECO:0000256" key="11">
    <source>
        <dbReference type="PIRSR" id="PIRSR621190-2"/>
    </source>
</evidence>
<feature type="repeat" description="Hemopexin" evidence="12">
    <location>
        <begin position="386"/>
        <end position="434"/>
    </location>
</feature>
<feature type="binding site" evidence="11">
    <location>
        <position position="278"/>
    </location>
    <ligand>
        <name>Zn(2+)</name>
        <dbReference type="ChEBI" id="CHEBI:29105"/>
        <label>2</label>
        <note>catalytic</note>
    </ligand>
</feature>
<dbReference type="GO" id="GO:0004222">
    <property type="term" value="F:metalloendopeptidase activity"/>
    <property type="evidence" value="ECO:0007669"/>
    <property type="project" value="InterPro"/>
</dbReference>
<feature type="binding site" evidence="11">
    <location>
        <position position="256"/>
    </location>
    <ligand>
        <name>Ca(2+)</name>
        <dbReference type="ChEBI" id="CHEBI:29108"/>
        <label>1</label>
    </ligand>
</feature>
<evidence type="ECO:0000256" key="4">
    <source>
        <dbReference type="ARBA" id="ARBA00022729"/>
    </source>
</evidence>
<evidence type="ECO:0000256" key="6">
    <source>
        <dbReference type="ARBA" id="ARBA00022801"/>
    </source>
</evidence>
<dbReference type="Pfam" id="PF00045">
    <property type="entry name" value="Hemopexin"/>
    <property type="match status" value="4"/>
</dbReference>
<dbReference type="AlphaFoldDB" id="A0A8S4Q8H4"/>
<evidence type="ECO:0000259" key="14">
    <source>
        <dbReference type="SMART" id="SM00235"/>
    </source>
</evidence>
<feature type="region of interest" description="Disordered" evidence="13">
    <location>
        <begin position="598"/>
        <end position="618"/>
    </location>
</feature>
<feature type="binding site" evidence="11">
    <location>
        <position position="256"/>
    </location>
    <ligand>
        <name>Ca(2+)</name>
        <dbReference type="ChEBI" id="CHEBI:29108"/>
        <label>3</label>
    </ligand>
</feature>
<keyword evidence="6" id="KW-0378">Hydrolase</keyword>
<feature type="binding site" evidence="11">
    <location>
        <position position="538"/>
    </location>
    <ligand>
        <name>Ca(2+)</name>
        <dbReference type="ChEBI" id="CHEBI:29108"/>
        <label>4</label>
    </ligand>
</feature>
<dbReference type="InterPro" id="IPR006026">
    <property type="entry name" value="Peptidase_Metallo"/>
</dbReference>
<feature type="repeat" description="Hemopexin" evidence="12">
    <location>
        <begin position="437"/>
        <end position="485"/>
    </location>
</feature>
<evidence type="ECO:0000256" key="1">
    <source>
        <dbReference type="ARBA" id="ARBA00010370"/>
    </source>
</evidence>
<dbReference type="Pfam" id="PF00413">
    <property type="entry name" value="Peptidase_M10"/>
    <property type="match status" value="1"/>
</dbReference>
<comment type="caution">
    <text evidence="15">The sequence shown here is derived from an EMBL/GenBank/DDBJ whole genome shotgun (WGS) entry which is preliminary data.</text>
</comment>
<feature type="binding site" evidence="11">
    <location>
        <position position="222"/>
    </location>
    <ligand>
        <name>Zn(2+)</name>
        <dbReference type="ChEBI" id="CHEBI:29105"/>
        <label>1</label>
    </ligand>
</feature>
<dbReference type="PRINTS" id="PR00138">
    <property type="entry name" value="MATRIXIN"/>
</dbReference>
<dbReference type="FunFam" id="2.110.10.10:FF:000005">
    <property type="entry name" value="Stromelysin-3 preproprotein"/>
    <property type="match status" value="1"/>
</dbReference>
<name>A0A8S4Q8H4_OWEFU</name>
<accession>A0A8S4Q8H4</accession>
<dbReference type="SUPFAM" id="SSF55486">
    <property type="entry name" value="Metalloproteases ('zincins'), catalytic domain"/>
    <property type="match status" value="1"/>
</dbReference>
<dbReference type="SUPFAM" id="SSF47090">
    <property type="entry name" value="PGBD-like"/>
    <property type="match status" value="1"/>
</dbReference>
<feature type="compositionally biased region" description="Low complexity" evidence="13">
    <location>
        <begin position="348"/>
        <end position="365"/>
    </location>
</feature>
<dbReference type="InterPro" id="IPR001818">
    <property type="entry name" value="Pept_M10_metallopeptidase"/>
</dbReference>
<feature type="binding site" evidence="11">
    <location>
        <position position="224"/>
    </location>
    <ligand>
        <name>Zn(2+)</name>
        <dbReference type="ChEBI" id="CHEBI:29105"/>
        <label>1</label>
    </ligand>
</feature>
<feature type="repeat" description="Hemopexin" evidence="12">
    <location>
        <begin position="487"/>
        <end position="533"/>
    </location>
</feature>
<feature type="binding site" evidence="11">
    <location>
        <position position="249"/>
    </location>
    <ligand>
        <name>Ca(2+)</name>
        <dbReference type="ChEBI" id="CHEBI:29108"/>
        <label>2</label>
    </ligand>
</feature>
<dbReference type="SMART" id="SM00235">
    <property type="entry name" value="ZnMc"/>
    <property type="match status" value="1"/>
</dbReference>
<dbReference type="OrthoDB" id="406838at2759"/>
<keyword evidence="7 11" id="KW-0862">Zinc</keyword>
<keyword evidence="2" id="KW-0645">Protease</keyword>
<feature type="binding site" evidence="11">
    <location>
        <position position="253"/>
    </location>
    <ligand>
        <name>Ca(2+)</name>
        <dbReference type="ChEBI" id="CHEBI:29108"/>
        <label>3</label>
    </ligand>
</feature>
<dbReference type="PROSITE" id="PS51642">
    <property type="entry name" value="HEMOPEXIN_2"/>
    <property type="match status" value="4"/>
</dbReference>
<dbReference type="InterPro" id="IPR000585">
    <property type="entry name" value="Hemopexin-like_dom"/>
</dbReference>
<feature type="binding site" evidence="11">
    <location>
        <position position="212"/>
    </location>
    <ligand>
        <name>Ca(2+)</name>
        <dbReference type="ChEBI" id="CHEBI:29108"/>
        <label>2</label>
    </ligand>
</feature>
<feature type="binding site" evidence="11">
    <location>
        <position position="284"/>
    </location>
    <ligand>
        <name>Zn(2+)</name>
        <dbReference type="ChEBI" id="CHEBI:29105"/>
        <label>2</label>
        <note>catalytic</note>
    </ligand>
</feature>
<dbReference type="PANTHER" id="PTHR10201">
    <property type="entry name" value="MATRIX METALLOPROTEINASE"/>
    <property type="match status" value="1"/>
</dbReference>
<keyword evidence="3 11" id="KW-0479">Metal-binding</keyword>
<dbReference type="GO" id="GO:0030198">
    <property type="term" value="P:extracellular matrix organization"/>
    <property type="evidence" value="ECO:0007669"/>
    <property type="project" value="TreeGrafter"/>
</dbReference>
<feature type="region of interest" description="Disordered" evidence="13">
    <location>
        <begin position="31"/>
        <end position="62"/>
    </location>
</feature>
<keyword evidence="5" id="KW-0677">Repeat</keyword>
<feature type="binding site" evidence="11">
    <location>
        <position position="441"/>
    </location>
    <ligand>
        <name>Ca(2+)</name>
        <dbReference type="ChEBI" id="CHEBI:29108"/>
        <label>4</label>
    </ligand>
</feature>
<feature type="binding site" evidence="11">
    <location>
        <position position="230"/>
    </location>
    <ligand>
        <name>Ca(2+)</name>
        <dbReference type="ChEBI" id="CHEBI:29108"/>
        <label>3</label>
    </ligand>
</feature>
<evidence type="ECO:0000256" key="7">
    <source>
        <dbReference type="ARBA" id="ARBA00022833"/>
    </source>
</evidence>
<feature type="compositionally biased region" description="Basic and acidic residues" evidence="13">
    <location>
        <begin position="35"/>
        <end position="53"/>
    </location>
</feature>
<dbReference type="Gene3D" id="2.110.10.10">
    <property type="entry name" value="Hemopexin-like domain"/>
    <property type="match status" value="1"/>
</dbReference>
<feature type="domain" description="Peptidase metallopeptidase" evidence="14">
    <location>
        <begin position="158"/>
        <end position="319"/>
    </location>
</feature>
<evidence type="ECO:0000256" key="3">
    <source>
        <dbReference type="ARBA" id="ARBA00022723"/>
    </source>
</evidence>
<feature type="binding site" evidence="11">
    <location>
        <position position="274"/>
    </location>
    <ligand>
        <name>Zn(2+)</name>
        <dbReference type="ChEBI" id="CHEBI:29105"/>
        <label>2</label>
        <note>catalytic</note>
    </ligand>
</feature>
<dbReference type="InterPro" id="IPR033739">
    <property type="entry name" value="M10A_MMP"/>
</dbReference>
<evidence type="ECO:0000256" key="8">
    <source>
        <dbReference type="ARBA" id="ARBA00023049"/>
    </source>
</evidence>
<gene>
    <name evidence="15" type="ORF">OFUS_LOCUS25998</name>
</gene>
<evidence type="ECO:0000256" key="13">
    <source>
        <dbReference type="SAM" id="MobiDB-lite"/>
    </source>
</evidence>
<dbReference type="FunFam" id="3.40.390.10:FF:000022">
    <property type="entry name" value="Matrix metalloproteinase 1, isoform C"/>
    <property type="match status" value="1"/>
</dbReference>
<dbReference type="CDD" id="cd04278">
    <property type="entry name" value="ZnMc_MMP"/>
    <property type="match status" value="1"/>
</dbReference>
<evidence type="ECO:0000313" key="15">
    <source>
        <dbReference type="EMBL" id="CAH1802306.1"/>
    </source>
</evidence>
<feature type="binding site" description="in inhibited form" evidence="11">
    <location>
        <position position="132"/>
    </location>
    <ligand>
        <name>Zn(2+)</name>
        <dbReference type="ChEBI" id="CHEBI:29105"/>
        <label>2</label>
        <note>catalytic</note>
    </ligand>
</feature>
<feature type="compositionally biased region" description="Polar residues" evidence="13">
    <location>
        <begin position="608"/>
        <end position="618"/>
    </location>
</feature>
<keyword evidence="8" id="KW-0482">Metalloprotease</keyword>
<dbReference type="Gene3D" id="3.40.390.10">
    <property type="entry name" value="Collagenase (Catalytic Domain)"/>
    <property type="match status" value="1"/>
</dbReference>
<dbReference type="SMART" id="SM00120">
    <property type="entry name" value="HX"/>
    <property type="match status" value="4"/>
</dbReference>
<comment type="cofactor">
    <cofactor evidence="11">
        <name>Zn(2+)</name>
        <dbReference type="ChEBI" id="CHEBI:29105"/>
    </cofactor>
    <text evidence="11">Binds 2 Zn(2+) ions per subunit.</text>
</comment>
<reference evidence="15" key="1">
    <citation type="submission" date="2022-03" db="EMBL/GenBank/DDBJ databases">
        <authorList>
            <person name="Martin C."/>
        </authorList>
    </citation>
    <scope>NUCLEOTIDE SEQUENCE</scope>
</reference>
<comment type="cofactor">
    <cofactor evidence="11">
        <name>Ca(2+)</name>
        <dbReference type="ChEBI" id="CHEBI:29108"/>
    </cofactor>
    <text evidence="11">Can bind about 5 Ca(2+) ions per subunit.</text>
</comment>
<proteinExistence type="inferred from homology"/>
<dbReference type="GO" id="GO:0005615">
    <property type="term" value="C:extracellular space"/>
    <property type="evidence" value="ECO:0007669"/>
    <property type="project" value="TreeGrafter"/>
</dbReference>
<feature type="region of interest" description="Disordered" evidence="13">
    <location>
        <begin position="328"/>
        <end position="388"/>
    </location>
</feature>
<evidence type="ECO:0000256" key="5">
    <source>
        <dbReference type="ARBA" id="ARBA00022737"/>
    </source>
</evidence>
<protein>
    <recommendedName>
        <fullName evidence="14">Peptidase metallopeptidase domain-containing protein</fullName>
    </recommendedName>
</protein>